<dbReference type="RefSeq" id="WP_115585836.1">
    <property type="nucleotide sequence ID" value="NZ_CP025544.1"/>
</dbReference>
<sequence length="179" mass="20451">MKSFIVFIMIIALYTNNLKTCDKNDFSITAEDMETIDLSFFDRYSFESSNKHAAHTHEQSSSQESSVQSKDEYEPCCFTNWLCNENKTEEYSCCCATAIAPCALLGFCTWIPEYIHHKNEQTDDNHGVLKFLNLNCCCAQETQISSCTALKFLPCFCLCLPCVYADHIILVNKKLRQNS</sequence>
<proteinExistence type="predicted"/>
<protein>
    <submittedName>
        <fullName evidence="1">Uncharacterized protein</fullName>
    </submittedName>
</protein>
<accession>A0A345ZC04</accession>
<dbReference type="Proteomes" id="UP000254834">
    <property type="component" value="Chromosome"/>
</dbReference>
<evidence type="ECO:0000313" key="2">
    <source>
        <dbReference type="Proteomes" id="UP000254834"/>
    </source>
</evidence>
<dbReference type="AlphaFoldDB" id="A0A345ZC04"/>
<dbReference type="EMBL" id="CP025544">
    <property type="protein sequence ID" value="AXK60821.1"/>
    <property type="molecule type" value="Genomic_DNA"/>
</dbReference>
<evidence type="ECO:0000313" key="1">
    <source>
        <dbReference type="EMBL" id="AXK60821.1"/>
    </source>
</evidence>
<reference evidence="1 2" key="1">
    <citation type="submission" date="2017-12" db="EMBL/GenBank/DDBJ databases">
        <title>Chromulinavorax destructans is a abundant pathogen of dominant heterotrophic picoflagllates.</title>
        <authorList>
            <person name="Deeg C.M."/>
            <person name="Zimmer M."/>
            <person name="Suttle C.A."/>
        </authorList>
    </citation>
    <scope>NUCLEOTIDE SEQUENCE [LARGE SCALE GENOMIC DNA]</scope>
    <source>
        <strain evidence="1 2">SeV1</strain>
    </source>
</reference>
<name>A0A345ZC04_9BACT</name>
<gene>
    <name evidence="1" type="ORF">C0J27_03695</name>
</gene>
<keyword evidence="2" id="KW-1185">Reference proteome</keyword>
<dbReference type="KEGG" id="cdes:C0J27_03695"/>
<organism evidence="1 2">
    <name type="scientific">Candidatus Chromulinivorax destructor</name>
    <dbReference type="NCBI Taxonomy" id="2066483"/>
    <lineage>
        <taxon>Bacteria</taxon>
        <taxon>Candidatus Babelota</taxon>
        <taxon>Candidatus Babeliae</taxon>
        <taxon>Candidatus Babeliales</taxon>
        <taxon>Candidatus Chromulinivoraceae</taxon>
        <taxon>Candidatus Chromulinivorax</taxon>
    </lineage>
</organism>